<keyword evidence="1" id="KW-0812">Transmembrane</keyword>
<sequence>DDTPQRLCCVEMACRLQRDWDDSCLHGHVMTLRRTRTRLREYSGFSGLDSQVVLAIIHAAHELALPGLDKMQLRQKIVMAARWRFLSTALRVGWILVTCASAVGWLCWKTRNATHLLGSYLLAATVR</sequence>
<accession>A0A813BYV5</accession>
<dbReference type="EMBL" id="CAJNJA010080912">
    <property type="protein sequence ID" value="CAE7928776.1"/>
    <property type="molecule type" value="Genomic_DNA"/>
</dbReference>
<feature type="transmembrane region" description="Helical" evidence="1">
    <location>
        <begin position="42"/>
        <end position="61"/>
    </location>
</feature>
<comment type="caution">
    <text evidence="2">The sequence shown here is derived from an EMBL/GenBank/DDBJ whole genome shotgun (WGS) entry which is preliminary data.</text>
</comment>
<gene>
    <name evidence="2" type="ORF">SNEC2469_LOCUS32227</name>
</gene>
<reference evidence="2" key="1">
    <citation type="submission" date="2021-02" db="EMBL/GenBank/DDBJ databases">
        <authorList>
            <person name="Dougan E. K."/>
            <person name="Rhodes N."/>
            <person name="Thang M."/>
            <person name="Chan C."/>
        </authorList>
    </citation>
    <scope>NUCLEOTIDE SEQUENCE</scope>
</reference>
<evidence type="ECO:0000313" key="2">
    <source>
        <dbReference type="EMBL" id="CAE7928776.1"/>
    </source>
</evidence>
<feature type="non-terminal residue" evidence="2">
    <location>
        <position position="1"/>
    </location>
</feature>
<proteinExistence type="predicted"/>
<keyword evidence="3" id="KW-1185">Reference proteome</keyword>
<protein>
    <submittedName>
        <fullName evidence="2">Uncharacterized protein</fullName>
    </submittedName>
</protein>
<dbReference type="AlphaFoldDB" id="A0A813BYV5"/>
<name>A0A813BYV5_9DINO</name>
<dbReference type="Proteomes" id="UP000601435">
    <property type="component" value="Unassembled WGS sequence"/>
</dbReference>
<keyword evidence="1" id="KW-0472">Membrane</keyword>
<dbReference type="OrthoDB" id="10317948at2759"/>
<evidence type="ECO:0000256" key="1">
    <source>
        <dbReference type="SAM" id="Phobius"/>
    </source>
</evidence>
<evidence type="ECO:0000313" key="3">
    <source>
        <dbReference type="Proteomes" id="UP000601435"/>
    </source>
</evidence>
<feature type="transmembrane region" description="Helical" evidence="1">
    <location>
        <begin position="81"/>
        <end position="108"/>
    </location>
</feature>
<keyword evidence="1" id="KW-1133">Transmembrane helix</keyword>
<organism evidence="2 3">
    <name type="scientific">Symbiodinium necroappetens</name>
    <dbReference type="NCBI Taxonomy" id="1628268"/>
    <lineage>
        <taxon>Eukaryota</taxon>
        <taxon>Sar</taxon>
        <taxon>Alveolata</taxon>
        <taxon>Dinophyceae</taxon>
        <taxon>Suessiales</taxon>
        <taxon>Symbiodiniaceae</taxon>
        <taxon>Symbiodinium</taxon>
    </lineage>
</organism>